<organism evidence="1 2">
    <name type="scientific">Oreochromis niloticus</name>
    <name type="common">Nile tilapia</name>
    <name type="synonym">Tilapia nilotica</name>
    <dbReference type="NCBI Taxonomy" id="8128"/>
    <lineage>
        <taxon>Eukaryota</taxon>
        <taxon>Metazoa</taxon>
        <taxon>Chordata</taxon>
        <taxon>Craniata</taxon>
        <taxon>Vertebrata</taxon>
        <taxon>Euteleostomi</taxon>
        <taxon>Actinopterygii</taxon>
        <taxon>Neopterygii</taxon>
        <taxon>Teleostei</taxon>
        <taxon>Neoteleostei</taxon>
        <taxon>Acanthomorphata</taxon>
        <taxon>Ovalentaria</taxon>
        <taxon>Cichlomorphae</taxon>
        <taxon>Cichliformes</taxon>
        <taxon>Cichlidae</taxon>
        <taxon>African cichlids</taxon>
        <taxon>Pseudocrenilabrinae</taxon>
        <taxon>Oreochromini</taxon>
        <taxon>Oreochromis</taxon>
    </lineage>
</organism>
<evidence type="ECO:0000313" key="2">
    <source>
        <dbReference type="Proteomes" id="UP000005207"/>
    </source>
</evidence>
<reference evidence="1" key="3">
    <citation type="submission" date="2025-09" db="UniProtKB">
        <authorList>
            <consortium name="Ensembl"/>
        </authorList>
    </citation>
    <scope>IDENTIFICATION</scope>
</reference>
<dbReference type="PANTHER" id="PTHR34488:SF1">
    <property type="entry name" value="SI:CH211-245H14.1-RELATED"/>
    <property type="match status" value="1"/>
</dbReference>
<dbReference type="Ensembl" id="ENSONIT00000028752.2">
    <property type="protein sequence ID" value="ENSONIP00000048856.1"/>
    <property type="gene ID" value="ENSONIG00000022721.2"/>
</dbReference>
<dbReference type="GeneTree" id="ENSGT01110000267317"/>
<dbReference type="OMA" id="CIMNDEA"/>
<dbReference type="InParanoid" id="A0A669CNC4"/>
<proteinExistence type="predicted"/>
<reference evidence="2" key="1">
    <citation type="submission" date="2012-01" db="EMBL/GenBank/DDBJ databases">
        <title>The Genome Sequence of Oreochromis niloticus (Nile Tilapia).</title>
        <authorList>
            <consortium name="Broad Institute Genome Assembly Team"/>
            <consortium name="Broad Institute Sequencing Platform"/>
            <person name="Di Palma F."/>
            <person name="Johnson J."/>
            <person name="Lander E.S."/>
            <person name="Lindblad-Toh K."/>
        </authorList>
    </citation>
    <scope>NUCLEOTIDE SEQUENCE [LARGE SCALE GENOMIC DNA]</scope>
</reference>
<protein>
    <submittedName>
        <fullName evidence="1">Uncharacterized protein</fullName>
    </submittedName>
</protein>
<reference evidence="1" key="2">
    <citation type="submission" date="2025-08" db="UniProtKB">
        <authorList>
            <consortium name="Ensembl"/>
        </authorList>
    </citation>
    <scope>IDENTIFICATION</scope>
</reference>
<evidence type="ECO:0000313" key="1">
    <source>
        <dbReference type="Ensembl" id="ENSONIP00000048856.1"/>
    </source>
</evidence>
<dbReference type="Proteomes" id="UP000005207">
    <property type="component" value="Linkage group LG3"/>
</dbReference>
<keyword evidence="2" id="KW-1185">Reference proteome</keyword>
<name>A0A669CNC4_ORENI</name>
<accession>A0A669CNC4</accession>
<dbReference type="AlphaFoldDB" id="A0A669CNC4"/>
<sequence length="175" mass="19232">MCADAVKVHIYCTAETFGADKDVLYQVNLSQQLLVESTDLQECNTVIVFCPINSRVRSDVEAAMAKAPGNKDIILVLMHHTRKTDYSTSGSEWSQIFPNVILHVDVLFHETERGLLSCQKNEQAICQIQQQLQDISKPTNTVGGLGLLASPQSESLLMAQTHEPNTADSGKCLIS</sequence>
<dbReference type="PANTHER" id="PTHR34488">
    <property type="entry name" value="SI:CH211-245H14.1-RELATED"/>
    <property type="match status" value="1"/>
</dbReference>